<protein>
    <submittedName>
        <fullName evidence="1">Uncharacterized protein</fullName>
    </submittedName>
</protein>
<reference evidence="1" key="1">
    <citation type="submission" date="2014-11" db="EMBL/GenBank/DDBJ databases">
        <authorList>
            <person name="Amaro Gonzalez C."/>
        </authorList>
    </citation>
    <scope>NUCLEOTIDE SEQUENCE</scope>
</reference>
<name>A0A0E9UGM3_ANGAN</name>
<reference evidence="1" key="2">
    <citation type="journal article" date="2015" name="Fish Shellfish Immunol.">
        <title>Early steps in the European eel (Anguilla anguilla)-Vibrio vulnificus interaction in the gills: Role of the RtxA13 toxin.</title>
        <authorList>
            <person name="Callol A."/>
            <person name="Pajuelo D."/>
            <person name="Ebbesson L."/>
            <person name="Teles M."/>
            <person name="MacKenzie S."/>
            <person name="Amaro C."/>
        </authorList>
    </citation>
    <scope>NUCLEOTIDE SEQUENCE</scope>
</reference>
<organism evidence="1">
    <name type="scientific">Anguilla anguilla</name>
    <name type="common">European freshwater eel</name>
    <name type="synonym">Muraena anguilla</name>
    <dbReference type="NCBI Taxonomy" id="7936"/>
    <lineage>
        <taxon>Eukaryota</taxon>
        <taxon>Metazoa</taxon>
        <taxon>Chordata</taxon>
        <taxon>Craniata</taxon>
        <taxon>Vertebrata</taxon>
        <taxon>Euteleostomi</taxon>
        <taxon>Actinopterygii</taxon>
        <taxon>Neopterygii</taxon>
        <taxon>Teleostei</taxon>
        <taxon>Anguilliformes</taxon>
        <taxon>Anguillidae</taxon>
        <taxon>Anguilla</taxon>
    </lineage>
</organism>
<evidence type="ECO:0000313" key="1">
    <source>
        <dbReference type="EMBL" id="JAH65029.1"/>
    </source>
</evidence>
<sequence length="13" mass="1702">MIKVCKWKRTVFY</sequence>
<proteinExistence type="predicted"/>
<accession>A0A0E9UGM3</accession>
<dbReference type="EMBL" id="GBXM01043548">
    <property type="protein sequence ID" value="JAH65029.1"/>
    <property type="molecule type" value="Transcribed_RNA"/>
</dbReference>